<dbReference type="PRINTS" id="PR00792">
    <property type="entry name" value="PEPSIN"/>
</dbReference>
<keyword evidence="4 11" id="KW-0645">Protease</keyword>
<keyword evidence="9" id="KW-0325">Glycoprotein</keyword>
<evidence type="ECO:0000256" key="10">
    <source>
        <dbReference type="PIRSR" id="PIRSR601461-1"/>
    </source>
</evidence>
<protein>
    <recommendedName>
        <fullName evidence="14">Peptidase A1 domain-containing protein</fullName>
    </recommendedName>
</protein>
<feature type="domain" description="Peptidase A1" evidence="14">
    <location>
        <begin position="160"/>
        <end position="480"/>
    </location>
</feature>
<keyword evidence="6 11" id="KW-0064">Aspartyl protease</keyword>
<organism evidence="15 16">
    <name type="scientific">Claviceps pazoutovae</name>
    <dbReference type="NCBI Taxonomy" id="1649127"/>
    <lineage>
        <taxon>Eukaryota</taxon>
        <taxon>Fungi</taxon>
        <taxon>Dikarya</taxon>
        <taxon>Ascomycota</taxon>
        <taxon>Pezizomycotina</taxon>
        <taxon>Sordariomycetes</taxon>
        <taxon>Hypocreomycetidae</taxon>
        <taxon>Hypocreales</taxon>
        <taxon>Clavicipitaceae</taxon>
        <taxon>Claviceps</taxon>
    </lineage>
</organism>
<dbReference type="InterPro" id="IPR001461">
    <property type="entry name" value="Aspartic_peptidase_A1"/>
</dbReference>
<dbReference type="InterPro" id="IPR034163">
    <property type="entry name" value="Aspergillopepsin-like_cat_dom"/>
</dbReference>
<comment type="caution">
    <text evidence="15">The sequence shown here is derived from an EMBL/GenBank/DDBJ whole genome shotgun (WGS) entry which is preliminary data.</text>
</comment>
<feature type="region of interest" description="Disordered" evidence="12">
    <location>
        <begin position="109"/>
        <end position="154"/>
    </location>
</feature>
<evidence type="ECO:0000256" key="13">
    <source>
        <dbReference type="SAM" id="SignalP"/>
    </source>
</evidence>
<evidence type="ECO:0000256" key="5">
    <source>
        <dbReference type="ARBA" id="ARBA00022729"/>
    </source>
</evidence>
<evidence type="ECO:0000313" key="16">
    <source>
        <dbReference type="Proteomes" id="UP000706124"/>
    </source>
</evidence>
<dbReference type="OrthoDB" id="2747330at2759"/>
<evidence type="ECO:0000256" key="4">
    <source>
        <dbReference type="ARBA" id="ARBA00022670"/>
    </source>
</evidence>
<keyword evidence="8" id="KW-0865">Zymogen</keyword>
<accession>A0A9P7MA66</accession>
<evidence type="ECO:0000256" key="8">
    <source>
        <dbReference type="ARBA" id="ARBA00023145"/>
    </source>
</evidence>
<keyword evidence="7 11" id="KW-0378">Hydrolase</keyword>
<dbReference type="InterPro" id="IPR033121">
    <property type="entry name" value="PEPTIDASE_A1"/>
</dbReference>
<gene>
    <name evidence="15" type="ORF">E4U60_003531</name>
</gene>
<evidence type="ECO:0000256" key="1">
    <source>
        <dbReference type="ARBA" id="ARBA00004613"/>
    </source>
</evidence>
<dbReference type="InterPro" id="IPR021109">
    <property type="entry name" value="Peptidase_aspartic_dom_sf"/>
</dbReference>
<evidence type="ECO:0000256" key="7">
    <source>
        <dbReference type="ARBA" id="ARBA00022801"/>
    </source>
</evidence>
<evidence type="ECO:0000256" key="6">
    <source>
        <dbReference type="ARBA" id="ARBA00022750"/>
    </source>
</evidence>
<feature type="active site" evidence="10">
    <location>
        <position position="373"/>
    </location>
</feature>
<keyword evidence="16" id="KW-1185">Reference proteome</keyword>
<dbReference type="EMBL" id="SRPO01000286">
    <property type="protein sequence ID" value="KAG5934818.1"/>
    <property type="molecule type" value="Genomic_DNA"/>
</dbReference>
<evidence type="ECO:0000256" key="12">
    <source>
        <dbReference type="SAM" id="MobiDB-lite"/>
    </source>
</evidence>
<dbReference type="PROSITE" id="PS51767">
    <property type="entry name" value="PEPTIDASE_A1"/>
    <property type="match status" value="1"/>
</dbReference>
<evidence type="ECO:0000256" key="2">
    <source>
        <dbReference type="ARBA" id="ARBA00007447"/>
    </source>
</evidence>
<name>A0A9P7MA66_9HYPO</name>
<dbReference type="Proteomes" id="UP000706124">
    <property type="component" value="Unassembled WGS sequence"/>
</dbReference>
<evidence type="ECO:0000256" key="3">
    <source>
        <dbReference type="ARBA" id="ARBA00022525"/>
    </source>
</evidence>
<dbReference type="CDD" id="cd06097">
    <property type="entry name" value="Aspergillopepsin_like"/>
    <property type="match status" value="1"/>
</dbReference>
<comment type="similarity">
    <text evidence="2 11">Belongs to the peptidase A1 family.</text>
</comment>
<reference evidence="15 16" key="1">
    <citation type="journal article" date="2020" name="bioRxiv">
        <title>Whole genome comparisons of ergot fungi reveals the divergence and evolution of species within the genus Claviceps are the result of varying mechanisms driving genome evolution and host range expansion.</title>
        <authorList>
            <person name="Wyka S.A."/>
            <person name="Mondo S.J."/>
            <person name="Liu M."/>
            <person name="Dettman J."/>
            <person name="Nalam V."/>
            <person name="Broders K.D."/>
        </authorList>
    </citation>
    <scope>NUCLEOTIDE SEQUENCE [LARGE SCALE GENOMIC DNA]</scope>
    <source>
        <strain evidence="15 16">CCC 1485</strain>
    </source>
</reference>
<dbReference type="PANTHER" id="PTHR47966:SF23">
    <property type="entry name" value="ASPARTIC ENDOPEPTIDASE, PUTATIVE (AFU_ORTHOLOGUE AFUA_2G15950)-RELATED"/>
    <property type="match status" value="1"/>
</dbReference>
<dbReference type="SUPFAM" id="SSF50630">
    <property type="entry name" value="Acid proteases"/>
    <property type="match status" value="1"/>
</dbReference>
<feature type="chain" id="PRO_5040176386" description="Peptidase A1 domain-containing protein" evidence="13">
    <location>
        <begin position="23"/>
        <end position="483"/>
    </location>
</feature>
<dbReference type="Pfam" id="PF00026">
    <property type="entry name" value="Asp"/>
    <property type="match status" value="1"/>
</dbReference>
<evidence type="ECO:0000259" key="14">
    <source>
        <dbReference type="PROSITE" id="PS51767"/>
    </source>
</evidence>
<dbReference type="FunFam" id="2.40.70.10:FF:000026">
    <property type="entry name" value="Endothiapepsin"/>
    <property type="match status" value="1"/>
</dbReference>
<feature type="active site" evidence="10">
    <location>
        <position position="176"/>
    </location>
</feature>
<dbReference type="Gene3D" id="2.40.70.10">
    <property type="entry name" value="Acid Proteases"/>
    <property type="match status" value="2"/>
</dbReference>
<dbReference type="PANTHER" id="PTHR47966">
    <property type="entry name" value="BETA-SITE APP-CLEAVING ENZYME, ISOFORM A-RELATED"/>
    <property type="match status" value="1"/>
</dbReference>
<feature type="signal peptide" evidence="13">
    <location>
        <begin position="1"/>
        <end position="22"/>
    </location>
</feature>
<dbReference type="GO" id="GO:0005576">
    <property type="term" value="C:extracellular region"/>
    <property type="evidence" value="ECO:0007669"/>
    <property type="project" value="UniProtKB-SubCell"/>
</dbReference>
<evidence type="ECO:0000313" key="15">
    <source>
        <dbReference type="EMBL" id="KAG5934818.1"/>
    </source>
</evidence>
<keyword evidence="3" id="KW-0964">Secreted</keyword>
<evidence type="ECO:0000256" key="11">
    <source>
        <dbReference type="RuleBase" id="RU000454"/>
    </source>
</evidence>
<sequence length="483" mass="51962">MYHPALLFLSAVLLSLTSLAVAEIQKRSFSIERVRNPAFTGHDGPRAMVKTHRKFRMPLPQGLLTAMEAQEKKKAGRERRGKLVARHHHRRGLLEDALHALDDVLDLEHGGSRGYQDGPDDEPQDEHHRHGNHSSNDGHVTPNPFSASVPAVPDPTGIEYLSPVTIGGQTLHLDFDTGSSDLWVFTTHLDSATTANHCVYNASASRTFKPLPGASFRIAYGDGSSAQGIVGTDIVDVGGASFATQAIELATSVSQQFVNDQVSDGLLGLAFSQINSVQPQKQTTFLDNIKATLAEPVLTADLRKGAPGTYTFGRIDSSRYRGPLTWIPVNTTRGFWQFESERFAVGAHVDGLGKNRTSLAFNLSTSGVQAIADTGTTLILADEKVVKGYYAQVRGARNDTQMGGFTFPCQAELPDLELDVGGVYMAAISGRDVNFANVGNGTCFGGVQTTPPGQLAVYGDIFFKSQFVVFHAGNNSLGMAPHA</sequence>
<dbReference type="PROSITE" id="PS00141">
    <property type="entry name" value="ASP_PROTEASE"/>
    <property type="match status" value="2"/>
</dbReference>
<dbReference type="GO" id="GO:0004190">
    <property type="term" value="F:aspartic-type endopeptidase activity"/>
    <property type="evidence" value="ECO:0007669"/>
    <property type="project" value="UniProtKB-KW"/>
</dbReference>
<dbReference type="InterPro" id="IPR001969">
    <property type="entry name" value="Aspartic_peptidase_AS"/>
</dbReference>
<comment type="subcellular location">
    <subcellularLocation>
        <location evidence="1">Secreted</location>
    </subcellularLocation>
</comment>
<proteinExistence type="inferred from homology"/>
<evidence type="ECO:0000256" key="9">
    <source>
        <dbReference type="ARBA" id="ARBA00023180"/>
    </source>
</evidence>
<dbReference type="GO" id="GO:0006508">
    <property type="term" value="P:proteolysis"/>
    <property type="evidence" value="ECO:0007669"/>
    <property type="project" value="UniProtKB-KW"/>
</dbReference>
<keyword evidence="5 13" id="KW-0732">Signal</keyword>
<dbReference type="AlphaFoldDB" id="A0A9P7MA66"/>
<feature type="compositionally biased region" description="Polar residues" evidence="12">
    <location>
        <begin position="133"/>
        <end position="146"/>
    </location>
</feature>